<feature type="chain" id="PRO_5043433176" evidence="1">
    <location>
        <begin position="28"/>
        <end position="679"/>
    </location>
</feature>
<feature type="domain" description="Tectonic-1-3 N-terminal" evidence="2">
    <location>
        <begin position="76"/>
        <end position="178"/>
    </location>
</feature>
<sequence>MARRRRTGRQLAVKAVAMAALVALVARVPVVVQAVAQSETSVGVERQGRRLESTAYTSSGGYKDFDSYAVDYTLVSAAPEPRTVQVNDIGACFCDLTANACDSNCCCDPDCDDQDKALFSGCLPESPENPKLTYCVPKSVVQTVNLKSSGSLAVVHKTTPKKDFFSELLCVEKDNNPAFGNFFMDPGAGSSDKLTEVLTRNPQAQYETSVLETQQAVTFESSYRANETIPVAHGATDTPKHAALSIPVAVFGGKCLDVELVGFASSVPLNAGQGPRKCLRRAKQLSTECFAGSPFLSPAHYVSDLKVSTTPARSAYVPVTITEASTFDFATGEIVVIAGALPGTTYNAASATCENVLKSLKYVVTHNGNGVITAVGAEVVVTNVAGTAGAALEQEFSVAFQKEGTSQPARGKSGNPGYRATYPVLFGIEETDAGTGKTAVSQFTEGLPMISSDARGECTAQYTRSLPYGSQSMSSCKVTLFREQLKRFCNKDTTAFAAPAIPAYCPVTTDKTDYFQTFFAETATPLPIKLLSGLFGSSGMAGTYAGAKFYAGVWGDSDPANTADWIEFEVESLDDGMSWNEQEGTCSKVVSGVQYEFLTANVGSQQNPQRKVTYARVKFTYDDWTFSDPALNACPQAFSVYSSSTFVEMDQQVDENVKPPAPPVFPKLPEDAFYPFLTN</sequence>
<dbReference type="Pfam" id="PF25752">
    <property type="entry name" value="DUF1619_N"/>
    <property type="match status" value="1"/>
</dbReference>
<reference evidence="3 4" key="1">
    <citation type="submission" date="2024-03" db="EMBL/GenBank/DDBJ databases">
        <title>Complete genome sequence of the green alga Chloropicon roscoffensis RCC1871.</title>
        <authorList>
            <person name="Lemieux C."/>
            <person name="Pombert J.-F."/>
            <person name="Otis C."/>
            <person name="Turmel M."/>
        </authorList>
    </citation>
    <scope>NUCLEOTIDE SEQUENCE [LARGE SCALE GENOMIC DNA]</scope>
    <source>
        <strain evidence="3 4">RCC1871</strain>
    </source>
</reference>
<dbReference type="PANTHER" id="PTHR14611">
    <property type="entry name" value="TECTONIC FAMILY MEMBER"/>
    <property type="match status" value="1"/>
</dbReference>
<keyword evidence="1" id="KW-0732">Signal</keyword>
<evidence type="ECO:0000256" key="1">
    <source>
        <dbReference type="SAM" id="SignalP"/>
    </source>
</evidence>
<dbReference type="EMBL" id="CP151509">
    <property type="protein sequence ID" value="WZN64373.1"/>
    <property type="molecule type" value="Genomic_DNA"/>
</dbReference>
<keyword evidence="4" id="KW-1185">Reference proteome</keyword>
<protein>
    <submittedName>
        <fullName evidence="3">Tectonic protein</fullName>
    </submittedName>
</protein>
<name>A0AAX4PDP4_9CHLO</name>
<evidence type="ECO:0000259" key="2">
    <source>
        <dbReference type="Pfam" id="PF25752"/>
    </source>
</evidence>
<gene>
    <name evidence="3" type="ORF">HKI87_09g59290</name>
</gene>
<dbReference type="InterPro" id="IPR040354">
    <property type="entry name" value="TCTN1-3"/>
</dbReference>
<dbReference type="Proteomes" id="UP001472866">
    <property type="component" value="Chromosome 09"/>
</dbReference>
<dbReference type="InterPro" id="IPR057724">
    <property type="entry name" value="TCTN1-3_N"/>
</dbReference>
<feature type="signal peptide" evidence="1">
    <location>
        <begin position="1"/>
        <end position="27"/>
    </location>
</feature>
<proteinExistence type="predicted"/>
<dbReference type="PANTHER" id="PTHR14611:SF2">
    <property type="entry name" value="TECTONIC"/>
    <property type="match status" value="1"/>
</dbReference>
<evidence type="ECO:0000313" key="3">
    <source>
        <dbReference type="EMBL" id="WZN64373.1"/>
    </source>
</evidence>
<accession>A0AAX4PDP4</accession>
<dbReference type="AlphaFoldDB" id="A0AAX4PDP4"/>
<organism evidence="3 4">
    <name type="scientific">Chloropicon roscoffensis</name>
    <dbReference type="NCBI Taxonomy" id="1461544"/>
    <lineage>
        <taxon>Eukaryota</taxon>
        <taxon>Viridiplantae</taxon>
        <taxon>Chlorophyta</taxon>
        <taxon>Chloropicophyceae</taxon>
        <taxon>Chloropicales</taxon>
        <taxon>Chloropicaceae</taxon>
        <taxon>Chloropicon</taxon>
    </lineage>
</organism>
<evidence type="ECO:0000313" key="4">
    <source>
        <dbReference type="Proteomes" id="UP001472866"/>
    </source>
</evidence>